<dbReference type="Gene3D" id="3.40.50.12370">
    <property type="match status" value="1"/>
</dbReference>
<evidence type="ECO:0000313" key="4">
    <source>
        <dbReference type="Proteomes" id="UP000503308"/>
    </source>
</evidence>
<dbReference type="InterPro" id="IPR006016">
    <property type="entry name" value="UspA"/>
</dbReference>
<reference evidence="3 4" key="1">
    <citation type="submission" date="2020-02" db="EMBL/GenBank/DDBJ databases">
        <title>Genome sequence of Roseobacter ponti.</title>
        <authorList>
            <person name="Hollensteiner J."/>
            <person name="Schneider D."/>
            <person name="Poehlein A."/>
            <person name="Daniel R."/>
        </authorList>
    </citation>
    <scope>NUCLEOTIDE SEQUENCE [LARGE SCALE GENOMIC DNA]</scope>
    <source>
        <strain evidence="3 4">DSM 106830</strain>
    </source>
</reference>
<dbReference type="Proteomes" id="UP000503308">
    <property type="component" value="Chromosome"/>
</dbReference>
<evidence type="ECO:0000259" key="2">
    <source>
        <dbReference type="Pfam" id="PF00582"/>
    </source>
</evidence>
<dbReference type="PANTHER" id="PTHR46268:SF15">
    <property type="entry name" value="UNIVERSAL STRESS PROTEIN HP_0031"/>
    <property type="match status" value="1"/>
</dbReference>
<organism evidence="3 4">
    <name type="scientific">Roseobacter ponti</name>
    <dbReference type="NCBI Taxonomy" id="1891787"/>
    <lineage>
        <taxon>Bacteria</taxon>
        <taxon>Pseudomonadati</taxon>
        <taxon>Pseudomonadota</taxon>
        <taxon>Alphaproteobacteria</taxon>
        <taxon>Rhodobacterales</taxon>
        <taxon>Roseobacteraceae</taxon>
        <taxon>Roseobacter</taxon>
    </lineage>
</organism>
<name>A0A858SR69_9RHOB</name>
<dbReference type="EMBL" id="CP048788">
    <property type="protein sequence ID" value="QJF51165.1"/>
    <property type="molecule type" value="Genomic_DNA"/>
</dbReference>
<dbReference type="RefSeq" id="WP_169640380.1">
    <property type="nucleotide sequence ID" value="NZ_CP048788.1"/>
</dbReference>
<feature type="domain" description="UspA" evidence="2">
    <location>
        <begin position="157"/>
        <end position="276"/>
    </location>
</feature>
<dbReference type="SUPFAM" id="SSF52402">
    <property type="entry name" value="Adenine nucleotide alpha hydrolases-like"/>
    <property type="match status" value="2"/>
</dbReference>
<dbReference type="CDD" id="cd00293">
    <property type="entry name" value="USP-like"/>
    <property type="match status" value="2"/>
</dbReference>
<sequence length="279" mass="30417">MTIRTIHVCLTTSRHAETLLKFAVPLARAHNAHLVGLHTIEALVVYPGIAMHIPDQAFGAFNESQIKEAGAIETIFRTSCQNADFQSEWRLLRAQSVSAADRLVESARAADLIIMSHDDKATDRYDHRHVQERVIRECGRPVIVVPLEYKGPPAGNHIMLGWSDTREAARAAHDLIPLAREGAQVDVVHIGPELLDELSDHSALDLAGMFARHGLSAEITRRDGHGRDVATLLGQIALEKGADLIATGAFGHSRIHDFVVGSVTLSLLRDAPLPVLFSG</sequence>
<protein>
    <submittedName>
        <fullName evidence="3">Universal stress protein</fullName>
    </submittedName>
</protein>
<accession>A0A858SR69</accession>
<comment type="similarity">
    <text evidence="1">Belongs to the universal stress protein A family.</text>
</comment>
<keyword evidence="4" id="KW-1185">Reference proteome</keyword>
<dbReference type="AlphaFoldDB" id="A0A858SR69"/>
<evidence type="ECO:0000313" key="3">
    <source>
        <dbReference type="EMBL" id="QJF51165.1"/>
    </source>
</evidence>
<dbReference type="PANTHER" id="PTHR46268">
    <property type="entry name" value="STRESS RESPONSE PROTEIN NHAX"/>
    <property type="match status" value="1"/>
</dbReference>
<evidence type="ECO:0000256" key="1">
    <source>
        <dbReference type="ARBA" id="ARBA00008791"/>
    </source>
</evidence>
<dbReference type="Pfam" id="PF00582">
    <property type="entry name" value="Usp"/>
    <property type="match status" value="2"/>
</dbReference>
<gene>
    <name evidence="3" type="ORF">G3256_08330</name>
</gene>
<feature type="domain" description="UspA" evidence="2">
    <location>
        <begin position="3"/>
        <end position="146"/>
    </location>
</feature>
<dbReference type="KEGG" id="rpon:G3256_08330"/>
<proteinExistence type="inferred from homology"/>